<organism evidence="3">
    <name type="scientific">Salmonella phage vB_STmST19_KE12</name>
    <dbReference type="NCBI Taxonomy" id="3161166"/>
    <lineage>
        <taxon>Viruses</taxon>
        <taxon>Duplodnaviria</taxon>
        <taxon>Heunggongvirae</taxon>
        <taxon>Uroviricota</taxon>
        <taxon>Caudoviricetes</taxon>
    </lineage>
</organism>
<proteinExistence type="predicted"/>
<accession>A0AAU8GE69</accession>
<dbReference type="Pfam" id="PF04233">
    <property type="entry name" value="Phage_Mu_F"/>
    <property type="match status" value="1"/>
</dbReference>
<reference evidence="3" key="1">
    <citation type="submission" date="2024-05" db="EMBL/GenBank/DDBJ databases">
        <authorList>
            <person name="Mugo M.M."/>
            <person name="Musyoki A.M."/>
            <person name="Makumi A.M."/>
            <person name="Mutai I."/>
            <person name="Drechsel O."/>
            <person name="Kering K.K."/>
            <person name="Muturi P."/>
            <person name="Mbae C.K."/>
            <person name="Kariuki S.M."/>
        </authorList>
    </citation>
    <scope>NUCLEOTIDE SEQUENCE</scope>
</reference>
<dbReference type="InterPro" id="IPR006528">
    <property type="entry name" value="Phage_head_morphogenesis_dom"/>
</dbReference>
<feature type="region of interest" description="Disordered" evidence="1">
    <location>
        <begin position="322"/>
        <end position="343"/>
    </location>
</feature>
<feature type="domain" description="Phage head morphogenesis" evidence="2">
    <location>
        <begin position="197"/>
        <end position="307"/>
    </location>
</feature>
<evidence type="ECO:0000259" key="2">
    <source>
        <dbReference type="Pfam" id="PF04233"/>
    </source>
</evidence>
<feature type="compositionally biased region" description="Basic and acidic residues" evidence="1">
    <location>
        <begin position="323"/>
        <end position="332"/>
    </location>
</feature>
<gene>
    <name evidence="3" type="ORF">AXSAUNVX_CDS0057</name>
</gene>
<protein>
    <submittedName>
        <fullName evidence="3">Head morphogenesis protein</fullName>
    </submittedName>
</protein>
<evidence type="ECO:0000313" key="3">
    <source>
        <dbReference type="EMBL" id="XCH39737.1"/>
    </source>
</evidence>
<name>A0AAU8GE69_9CAUD</name>
<dbReference type="EMBL" id="PP856714">
    <property type="protein sequence ID" value="XCH39737.1"/>
    <property type="molecule type" value="Genomic_DNA"/>
</dbReference>
<evidence type="ECO:0000256" key="1">
    <source>
        <dbReference type="SAM" id="MobiDB-lite"/>
    </source>
</evidence>
<sequence length="343" mass="39022">MRFAAWLVWSRLNSMRAIAKTHRRKMKMKILRFNARLPQPRISQSLTDPLGAATSLSKMGKVIARKYKQLRSRALELFRTIPSSQTNAESSGLYFYDFSSARAATFMDELQALIDEILLEGDDFGHSRMWANVFIGDAYQAGTQKANSELSSLSPVYAEQRPITTILYSGPYLNRLQLAYTQGYSDWRGLSDYSRQQLASVIMDGVARGANPRDVESDIVKRVDVSHSYAKQLAQTEITGTLRQANRKEVIEAREELGIETVMLWQSALMRTTRQTHAARHGRFYTPEEIDTFYSENGNKYNCHCAQVPTLLMDGKPAILESSQERLDKQREAWQASNKKATK</sequence>